<feature type="compositionally biased region" description="Pro residues" evidence="3">
    <location>
        <begin position="759"/>
        <end position="770"/>
    </location>
</feature>
<feature type="compositionally biased region" description="Basic and acidic residues" evidence="3">
    <location>
        <begin position="480"/>
        <end position="498"/>
    </location>
</feature>
<dbReference type="InParanoid" id="F0X733"/>
<dbReference type="Pfam" id="PF13949">
    <property type="entry name" value="ALIX_LYPXL_bnd"/>
    <property type="match status" value="1"/>
</dbReference>
<accession>F0X733</accession>
<evidence type="ECO:0000259" key="4">
    <source>
        <dbReference type="PROSITE" id="PS51180"/>
    </source>
</evidence>
<dbReference type="RefSeq" id="XP_014175790.1">
    <property type="nucleotide sequence ID" value="XM_014320315.1"/>
</dbReference>
<dbReference type="InterPro" id="IPR004328">
    <property type="entry name" value="BRO1_dom"/>
</dbReference>
<name>F0X733_GROCL</name>
<dbReference type="GeneID" id="25980083"/>
<keyword evidence="2" id="KW-0175">Coiled coil</keyword>
<feature type="region of interest" description="Disordered" evidence="3">
    <location>
        <begin position="751"/>
        <end position="889"/>
    </location>
</feature>
<dbReference type="Gene3D" id="1.20.120.560">
    <property type="entry name" value="alix/aip1 in complex with the ypdl late domain"/>
    <property type="match status" value="1"/>
</dbReference>
<sequence>MAFLKSNQLSIPFRQSAHLSLSNSLCRYITDKYNQHPDVFREDLSVIDALRHDAVNVYEAHPSGIKKLQAYAAQLAWISGKFPVEVGAEFTWYPALGYNVERPIVEDNLQFEIINILYNLAALYCQLAVGTSHTDADGLKAAASYYVQAAGVFKHIREKLLVDPDVTAANLPDDLDAATLDALEELMLAQAQECFWMRAVNERYKDATIAKLAARLSDLYNAAGEAAVRSDAISRAWIHHMSAKHHHFAAAAQYRASLDCLEKRRYGEEVARLQDALQCATEGLKEGRGGLLSKPVQEDLQNLKKRVEDDLKRAEKDNDIIYLNVVPAKSELRILDRASMALSRTPPQVEKPLDFLGDGTEFGTPLFAKLVPFAVYLAVSVYEERRDRLVNQNIIRDLEALTEQLHESLISLNLPGSLQAIERPLGLPGTLSQHAEEIRYADVLNKVQRSFADIDKLRASDRATFDEGKAMLEVEDDEDTQLRQRHGTERWTRPEGKADAQGQKLWKNAVEIEGYFSSSGSSDAVVRDMFASVKDMLGLLAGSDRALLDFVPNSRKVDISEMVKPALGRLRGVYNDVLRMESRRRKRVEMLHEKARGDDVKPDMMKETARLERTYANTPIVASHFDSFFASRLRDLYGEDQGVVDKEREEQERLLEDVARANRDFEAQKRASGDRGSREREAVLQKLDTAYYKYKEIVKNVEVGRKFYNDLGRIAGSFRDQCRTWLQQRRAEAQSLEEELSMPVLSSLSLDQRSAQSSVPPPPAPAPAPAPTVQQVSSHASHATHASLSSQDQSAMPPPQQQSSIQSWATSGPPHHHLAMFPPAIQQQQQQQQQQRQNQAPQQQTWSPGVAIQFGTPSMSVSQQKMPGASATGNRTPGTWDPSSGIRFG</sequence>
<protein>
    <submittedName>
        <fullName evidence="5">pH signal transduction protein</fullName>
    </submittedName>
</protein>
<evidence type="ECO:0000313" key="5">
    <source>
        <dbReference type="EMBL" id="EFX06308.1"/>
    </source>
</evidence>
<dbReference type="STRING" id="655863.F0X733"/>
<evidence type="ECO:0000256" key="1">
    <source>
        <dbReference type="ARBA" id="ARBA00038154"/>
    </source>
</evidence>
<organism evidence="6">
    <name type="scientific">Grosmannia clavigera (strain kw1407 / UAMH 11150)</name>
    <name type="common">Blue stain fungus</name>
    <name type="synonym">Graphiocladiella clavigera</name>
    <dbReference type="NCBI Taxonomy" id="655863"/>
    <lineage>
        <taxon>Eukaryota</taxon>
        <taxon>Fungi</taxon>
        <taxon>Dikarya</taxon>
        <taxon>Ascomycota</taxon>
        <taxon>Pezizomycotina</taxon>
        <taxon>Sordariomycetes</taxon>
        <taxon>Sordariomycetidae</taxon>
        <taxon>Ophiostomatales</taxon>
        <taxon>Ophiostomataceae</taxon>
        <taxon>Leptographium</taxon>
    </lineage>
</organism>
<dbReference type="Gene3D" id="1.25.40.280">
    <property type="entry name" value="alix/aip1 like domains"/>
    <property type="match status" value="1"/>
</dbReference>
<feature type="compositionally biased region" description="Low complexity" evidence="3">
    <location>
        <begin position="826"/>
        <end position="844"/>
    </location>
</feature>
<dbReference type="CDD" id="cd09241">
    <property type="entry name" value="BRO1_ScRim20-like"/>
    <property type="match status" value="1"/>
</dbReference>
<feature type="compositionally biased region" description="Low complexity" evidence="3">
    <location>
        <begin position="777"/>
        <end position="807"/>
    </location>
</feature>
<dbReference type="FunCoup" id="F0X733">
    <property type="interactions" value="1091"/>
</dbReference>
<feature type="coiled-coil region" evidence="2">
    <location>
        <begin position="644"/>
        <end position="671"/>
    </location>
</feature>
<dbReference type="Gene3D" id="1.20.140.50">
    <property type="entry name" value="alix/aip1 like domains"/>
    <property type="match status" value="1"/>
</dbReference>
<feature type="compositionally biased region" description="Polar residues" evidence="3">
    <location>
        <begin position="855"/>
        <end position="877"/>
    </location>
</feature>
<feature type="region of interest" description="Disordered" evidence="3">
    <location>
        <begin position="478"/>
        <end position="499"/>
    </location>
</feature>
<proteinExistence type="inferred from homology"/>
<evidence type="ECO:0000313" key="6">
    <source>
        <dbReference type="Proteomes" id="UP000007796"/>
    </source>
</evidence>
<dbReference type="PANTHER" id="PTHR23030">
    <property type="entry name" value="PCD6 INTERACTING PROTEIN-RELATED"/>
    <property type="match status" value="1"/>
</dbReference>
<dbReference type="Proteomes" id="UP000007796">
    <property type="component" value="Unassembled WGS sequence"/>
</dbReference>
<reference evidence="5 6" key="1">
    <citation type="journal article" date="2011" name="Proc. Natl. Acad. Sci. U.S.A.">
        <title>Genome and transcriptome analyses of the mountain pine beetle-fungal symbiont Grosmannia clavigera, a lodgepole pine pathogen.</title>
        <authorList>
            <person name="DiGuistini S."/>
            <person name="Wang Y."/>
            <person name="Liao N.Y."/>
            <person name="Taylor G."/>
            <person name="Tanguay P."/>
            <person name="Feau N."/>
            <person name="Henrissat B."/>
            <person name="Chan S.K."/>
            <person name="Hesse-Orce U."/>
            <person name="Alamouti S.M."/>
            <person name="Tsui C.K.M."/>
            <person name="Docking R.T."/>
            <person name="Levasseur A."/>
            <person name="Haridas S."/>
            <person name="Robertson G."/>
            <person name="Birol I."/>
            <person name="Holt R.A."/>
            <person name="Marra M.A."/>
            <person name="Hamelin R.C."/>
            <person name="Hirst M."/>
            <person name="Jones S.J.M."/>
            <person name="Bohlmann J."/>
            <person name="Breuil C."/>
        </authorList>
    </citation>
    <scope>NUCLEOTIDE SEQUENCE [LARGE SCALE GENOMIC DNA]</scope>
    <source>
        <strain evidence="6">kw1407 / UAMH 11150</strain>
    </source>
</reference>
<keyword evidence="6" id="KW-1185">Reference proteome</keyword>
<dbReference type="EMBL" id="GL629729">
    <property type="protein sequence ID" value="EFX06308.1"/>
    <property type="molecule type" value="Genomic_DNA"/>
</dbReference>
<dbReference type="GO" id="GO:0005768">
    <property type="term" value="C:endosome"/>
    <property type="evidence" value="ECO:0007669"/>
    <property type="project" value="TreeGrafter"/>
</dbReference>
<dbReference type="InterPro" id="IPR025304">
    <property type="entry name" value="ALIX_V_dom"/>
</dbReference>
<dbReference type="OrthoDB" id="64867at2759"/>
<dbReference type="Pfam" id="PF03097">
    <property type="entry name" value="BRO1"/>
    <property type="match status" value="1"/>
</dbReference>
<dbReference type="InterPro" id="IPR038499">
    <property type="entry name" value="BRO1_sf"/>
</dbReference>
<dbReference type="SMART" id="SM01041">
    <property type="entry name" value="BRO1"/>
    <property type="match status" value="1"/>
</dbReference>
<feature type="domain" description="BRO1" evidence="4">
    <location>
        <begin position="7"/>
        <end position="405"/>
    </location>
</feature>
<gene>
    <name evidence="5" type="ORF">CMQ_6629</name>
</gene>
<dbReference type="HOGENOM" id="CLU_007181_0_0_1"/>
<comment type="similarity">
    <text evidence="1">Belongs to the palA/RIM20 family.</text>
</comment>
<dbReference type="eggNOG" id="KOG2220">
    <property type="taxonomic scope" value="Eukaryota"/>
</dbReference>
<evidence type="ECO:0000256" key="3">
    <source>
        <dbReference type="SAM" id="MobiDB-lite"/>
    </source>
</evidence>
<dbReference type="PANTHER" id="PTHR23030:SF39">
    <property type="entry name" value="PROGRAMMED CELL DEATH 6-INTERACTING PROTEIN"/>
    <property type="match status" value="1"/>
</dbReference>
<evidence type="ECO:0000256" key="2">
    <source>
        <dbReference type="SAM" id="Coils"/>
    </source>
</evidence>
<dbReference type="PROSITE" id="PS51180">
    <property type="entry name" value="BRO1"/>
    <property type="match status" value="1"/>
</dbReference>
<dbReference type="AlphaFoldDB" id="F0X733"/>